<dbReference type="AlphaFoldDB" id="A0A2H0LWW4"/>
<dbReference type="Proteomes" id="UP000229641">
    <property type="component" value="Unassembled WGS sequence"/>
</dbReference>
<dbReference type="EMBL" id="PCWA01000084">
    <property type="protein sequence ID" value="PIQ88913.1"/>
    <property type="molecule type" value="Genomic_DNA"/>
</dbReference>
<evidence type="ECO:0000313" key="1">
    <source>
        <dbReference type="EMBL" id="PIQ88913.1"/>
    </source>
</evidence>
<proteinExistence type="predicted"/>
<protein>
    <submittedName>
        <fullName evidence="1">Uncharacterized protein</fullName>
    </submittedName>
</protein>
<sequence length="232" mass="24122">MTWRFALSQSEQISITTYYPSPYGIYEELIISGRQAIGDVNGDGSVDVGDLAVDNGGNHLDDSLTVAGSIGIGINEPAGSLHIASSAPGAVTYDTNFPGPNAARPAWRAGAAGANYEIQSTADYVNFNQVFVIDPTGSVGIGTTTPITTLDVNGGIRFSPSVSIWTSPIYGVGNYNLGAKSFCALASYYDTDDSNPGSSRCVVSFNTGDGNWYLAVSLGGDMSVECSAVCIQ</sequence>
<name>A0A2H0LWW4_9BACT</name>
<organism evidence="1 2">
    <name type="scientific">Candidatus Ghiorseimicrobium undicola</name>
    <dbReference type="NCBI Taxonomy" id="1974746"/>
    <lineage>
        <taxon>Bacteria</taxon>
        <taxon>Pseudomonadati</taxon>
        <taxon>Candidatus Omnitrophota</taxon>
        <taxon>Candidatus Ghiorseimicrobium</taxon>
    </lineage>
</organism>
<reference evidence="1 2" key="1">
    <citation type="submission" date="2017-09" db="EMBL/GenBank/DDBJ databases">
        <title>Depth-based differentiation of microbial function through sediment-hosted aquifers and enrichment of novel symbionts in the deep terrestrial subsurface.</title>
        <authorList>
            <person name="Probst A.J."/>
            <person name="Ladd B."/>
            <person name="Jarett J.K."/>
            <person name="Geller-Mcgrath D.E."/>
            <person name="Sieber C.M."/>
            <person name="Emerson J.B."/>
            <person name="Anantharaman K."/>
            <person name="Thomas B.C."/>
            <person name="Malmstrom R."/>
            <person name="Stieglmeier M."/>
            <person name="Klingl A."/>
            <person name="Woyke T."/>
            <person name="Ryan C.M."/>
            <person name="Banfield J.F."/>
        </authorList>
    </citation>
    <scope>NUCLEOTIDE SEQUENCE [LARGE SCALE GENOMIC DNA]</scope>
    <source>
        <strain evidence="1">CG11_big_fil_rev_8_21_14_0_20_42_13</strain>
    </source>
</reference>
<comment type="caution">
    <text evidence="1">The sequence shown here is derived from an EMBL/GenBank/DDBJ whole genome shotgun (WGS) entry which is preliminary data.</text>
</comment>
<gene>
    <name evidence="1" type="ORF">COV72_06460</name>
</gene>
<accession>A0A2H0LWW4</accession>
<evidence type="ECO:0000313" key="2">
    <source>
        <dbReference type="Proteomes" id="UP000229641"/>
    </source>
</evidence>